<reference evidence="7" key="2">
    <citation type="submission" date="2021-04" db="EMBL/GenBank/DDBJ databases">
        <authorList>
            <person name="Gilroy R."/>
        </authorList>
    </citation>
    <scope>NUCLEOTIDE SEQUENCE</scope>
    <source>
        <strain evidence="7">5933</strain>
    </source>
</reference>
<dbReference type="PIRSF" id="PIRSF001369">
    <property type="entry name" value="Citrate_synth"/>
    <property type="match status" value="1"/>
</dbReference>
<dbReference type="Gene3D" id="1.10.580.10">
    <property type="entry name" value="Citrate Synthase, domain 1"/>
    <property type="match status" value="1"/>
</dbReference>
<feature type="active site" evidence="6">
    <location>
        <position position="394"/>
    </location>
</feature>
<organism evidence="7 8">
    <name type="scientific">Candidatus Ruthenibacterium merdavium</name>
    <dbReference type="NCBI Taxonomy" id="2838752"/>
    <lineage>
        <taxon>Bacteria</taxon>
        <taxon>Bacillati</taxon>
        <taxon>Bacillota</taxon>
        <taxon>Clostridia</taxon>
        <taxon>Eubacteriales</taxon>
        <taxon>Oscillospiraceae</taxon>
        <taxon>Ruthenibacterium</taxon>
    </lineage>
</organism>
<feature type="active site" evidence="6">
    <location>
        <position position="335"/>
    </location>
</feature>
<dbReference type="Gene3D" id="1.10.230.10">
    <property type="entry name" value="Cytochrome P450-Terp, domain 2"/>
    <property type="match status" value="1"/>
</dbReference>
<evidence type="ECO:0000256" key="3">
    <source>
        <dbReference type="ARBA" id="ARBA00022679"/>
    </source>
</evidence>
<dbReference type="AlphaFoldDB" id="A0A9D2TJB0"/>
<dbReference type="GO" id="GO:0036440">
    <property type="term" value="F:citrate synthase activity"/>
    <property type="evidence" value="ECO:0007669"/>
    <property type="project" value="UniProtKB-EC"/>
</dbReference>
<name>A0A9D2TJB0_9FIRM</name>
<dbReference type="Proteomes" id="UP000823918">
    <property type="component" value="Unassembled WGS sequence"/>
</dbReference>
<keyword evidence="3 5" id="KW-0808">Transferase</keyword>
<dbReference type="SUPFAM" id="SSF48256">
    <property type="entry name" value="Citrate synthase"/>
    <property type="match status" value="1"/>
</dbReference>
<dbReference type="InterPro" id="IPR016143">
    <property type="entry name" value="Citrate_synth-like_sm_a-sub"/>
</dbReference>
<dbReference type="InterPro" id="IPR002020">
    <property type="entry name" value="Citrate_synthase"/>
</dbReference>
<evidence type="ECO:0000256" key="6">
    <source>
        <dbReference type="PIRSR" id="PIRSR001369-1"/>
    </source>
</evidence>
<comment type="pathway">
    <text evidence="1">Carbohydrate metabolism; tricarboxylic acid cycle.</text>
</comment>
<dbReference type="InterPro" id="IPR024176">
    <property type="entry name" value="Citrate_synthase_bac-typ"/>
</dbReference>
<evidence type="ECO:0000256" key="2">
    <source>
        <dbReference type="ARBA" id="ARBA00010566"/>
    </source>
</evidence>
<dbReference type="PANTHER" id="PTHR11739:SF4">
    <property type="entry name" value="CITRATE SYNTHASE, PEROXISOMAL"/>
    <property type="match status" value="1"/>
</dbReference>
<dbReference type="EMBL" id="DWWA01000001">
    <property type="protein sequence ID" value="HJC71171.1"/>
    <property type="molecule type" value="Genomic_DNA"/>
</dbReference>
<evidence type="ECO:0000256" key="4">
    <source>
        <dbReference type="ARBA" id="ARBA00049288"/>
    </source>
</evidence>
<dbReference type="PANTHER" id="PTHR11739">
    <property type="entry name" value="CITRATE SYNTHASE"/>
    <property type="match status" value="1"/>
</dbReference>
<gene>
    <name evidence="7" type="ORF">H9698_00020</name>
</gene>
<dbReference type="InterPro" id="IPR036969">
    <property type="entry name" value="Citrate_synthase_sf"/>
</dbReference>
<dbReference type="NCBIfam" id="NF010635">
    <property type="entry name" value="PRK14032.1"/>
    <property type="match status" value="1"/>
</dbReference>
<proteinExistence type="inferred from homology"/>
<dbReference type="Pfam" id="PF00285">
    <property type="entry name" value="Citrate_synt"/>
    <property type="match status" value="1"/>
</dbReference>
<comment type="caution">
    <text evidence="7">The sequence shown here is derived from an EMBL/GenBank/DDBJ whole genome shotgun (WGS) entry which is preliminary data.</text>
</comment>
<evidence type="ECO:0000256" key="1">
    <source>
        <dbReference type="ARBA" id="ARBA00005163"/>
    </source>
</evidence>
<dbReference type="GO" id="GO:0005829">
    <property type="term" value="C:cytosol"/>
    <property type="evidence" value="ECO:0007669"/>
    <property type="project" value="TreeGrafter"/>
</dbReference>
<dbReference type="PRINTS" id="PR00143">
    <property type="entry name" value="CITRTSNTHASE"/>
</dbReference>
<evidence type="ECO:0000256" key="5">
    <source>
        <dbReference type="PIRNR" id="PIRNR001369"/>
    </source>
</evidence>
<evidence type="ECO:0000313" key="8">
    <source>
        <dbReference type="Proteomes" id="UP000823918"/>
    </source>
</evidence>
<evidence type="ECO:0000313" key="7">
    <source>
        <dbReference type="EMBL" id="HJC71171.1"/>
    </source>
</evidence>
<accession>A0A9D2TJB0</accession>
<comment type="similarity">
    <text evidence="2 5">Belongs to the citrate synthase family.</text>
</comment>
<protein>
    <recommendedName>
        <fullName evidence="5">Citrate synthase</fullName>
    </recommendedName>
</protein>
<sequence length="457" mass="51444">MAMEKKIDYSCITPQVQALGQLCARNSTIDTTLYETYSVNRGLRDINGNGVLTGLTKISDIVAFHIENGKKLPCEGELYYRGINVQSLVDGFMKEKRFGYEETVYLLLFGQLPTTEQLKDFQEQLAYYRALPTNFVRDIIMKAPSADMMNTLARSVLTLYGYDPNANDNSIENVLRQSLQMIALFPVLSVYGYQAYSHYVLGNSLYIHNPLPELSTAENILHLLRPDSAYTELEARVLDLALVLHAEHGGGNNSTFTMHVVTSSGTDTYSAVAAALASLKGPKHGGANIKVVQMFDDLKKTVTDWKDEEQIEQYLCRLLHKEAFDQAGLIYGMGHAVYSLSDPRANIFKGFVQKLAMEKGRCDEYELYAAVERLAPQVIARERRIYKGVAANIDFYSGFVYSMLDLPLELYTPIFAVSRIAGWSAHRMEELINGGRIIRPAYKSVEVERPYQPMPLR</sequence>
<dbReference type="CDD" id="cd06113">
    <property type="entry name" value="citrate_synt_like_1_2"/>
    <property type="match status" value="1"/>
</dbReference>
<comment type="catalytic activity">
    <reaction evidence="4">
        <text>oxaloacetate + acetyl-CoA + H2O = citrate + CoA + H(+)</text>
        <dbReference type="Rhea" id="RHEA:16845"/>
        <dbReference type="ChEBI" id="CHEBI:15377"/>
        <dbReference type="ChEBI" id="CHEBI:15378"/>
        <dbReference type="ChEBI" id="CHEBI:16452"/>
        <dbReference type="ChEBI" id="CHEBI:16947"/>
        <dbReference type="ChEBI" id="CHEBI:57287"/>
        <dbReference type="ChEBI" id="CHEBI:57288"/>
        <dbReference type="EC" id="2.3.3.16"/>
    </reaction>
</comment>
<dbReference type="GO" id="GO:0006099">
    <property type="term" value="P:tricarboxylic acid cycle"/>
    <property type="evidence" value="ECO:0007669"/>
    <property type="project" value="InterPro"/>
</dbReference>
<dbReference type="InterPro" id="IPR016142">
    <property type="entry name" value="Citrate_synth-like_lrg_a-sub"/>
</dbReference>
<dbReference type="GO" id="GO:0005975">
    <property type="term" value="P:carbohydrate metabolic process"/>
    <property type="evidence" value="ECO:0007669"/>
    <property type="project" value="TreeGrafter"/>
</dbReference>
<reference evidence="7" key="1">
    <citation type="journal article" date="2021" name="PeerJ">
        <title>Extensive microbial diversity within the chicken gut microbiome revealed by metagenomics and culture.</title>
        <authorList>
            <person name="Gilroy R."/>
            <person name="Ravi A."/>
            <person name="Getino M."/>
            <person name="Pursley I."/>
            <person name="Horton D.L."/>
            <person name="Alikhan N.F."/>
            <person name="Baker D."/>
            <person name="Gharbi K."/>
            <person name="Hall N."/>
            <person name="Watson M."/>
            <person name="Adriaenssens E.M."/>
            <person name="Foster-Nyarko E."/>
            <person name="Jarju S."/>
            <person name="Secka A."/>
            <person name="Antonio M."/>
            <person name="Oren A."/>
            <person name="Chaudhuri R.R."/>
            <person name="La Ragione R."/>
            <person name="Hildebrand F."/>
            <person name="Pallen M.J."/>
        </authorList>
    </citation>
    <scope>NUCLEOTIDE SEQUENCE</scope>
    <source>
        <strain evidence="7">5933</strain>
    </source>
</reference>